<organism evidence="1">
    <name type="scientific">Medicago truncatula</name>
    <name type="common">Barrel medic</name>
    <name type="synonym">Medicago tribuloides</name>
    <dbReference type="NCBI Taxonomy" id="3880"/>
    <lineage>
        <taxon>Eukaryota</taxon>
        <taxon>Viridiplantae</taxon>
        <taxon>Streptophyta</taxon>
        <taxon>Embryophyta</taxon>
        <taxon>Tracheophyta</taxon>
        <taxon>Spermatophyta</taxon>
        <taxon>Magnoliopsida</taxon>
        <taxon>eudicotyledons</taxon>
        <taxon>Gunneridae</taxon>
        <taxon>Pentapetalae</taxon>
        <taxon>rosids</taxon>
        <taxon>fabids</taxon>
        <taxon>Fabales</taxon>
        <taxon>Fabaceae</taxon>
        <taxon>Papilionoideae</taxon>
        <taxon>50 kb inversion clade</taxon>
        <taxon>NPAAA clade</taxon>
        <taxon>Hologalegina</taxon>
        <taxon>IRL clade</taxon>
        <taxon>Trifolieae</taxon>
        <taxon>Medicago</taxon>
    </lineage>
</organism>
<dbReference type="AlphaFoldDB" id="A0A396ILZ5"/>
<gene>
    <name evidence="1" type="ORF">MtrunA17_Chr3g0093491</name>
</gene>
<evidence type="ECO:0000313" key="1">
    <source>
        <dbReference type="EMBL" id="RHN66639.1"/>
    </source>
</evidence>
<dbReference type="EMBL" id="PSQE01000003">
    <property type="protein sequence ID" value="RHN66639.1"/>
    <property type="molecule type" value="Genomic_DNA"/>
</dbReference>
<sequence length="48" mass="5595">MVPLVIVLHYRMLSFTTHFSYHVYSSKSRVYIDTRLGLEGVALLGYPY</sequence>
<protein>
    <submittedName>
        <fullName evidence="1">Uncharacterized protein</fullName>
    </submittedName>
</protein>
<reference evidence="1" key="1">
    <citation type="journal article" date="2018" name="Nat. Plants">
        <title>Whole-genome landscape of Medicago truncatula symbiotic genes.</title>
        <authorList>
            <person name="Pecrix Y."/>
            <person name="Gamas P."/>
            <person name="Carrere S."/>
        </authorList>
    </citation>
    <scope>NUCLEOTIDE SEQUENCE</scope>
    <source>
        <tissue evidence="1">Leaves</tissue>
    </source>
</reference>
<accession>A0A396ILZ5</accession>
<dbReference type="Gramene" id="rna14676">
    <property type="protein sequence ID" value="RHN66639.1"/>
    <property type="gene ID" value="gene14676"/>
</dbReference>
<name>A0A396ILZ5_MEDTR</name>
<comment type="caution">
    <text evidence="1">The sequence shown here is derived from an EMBL/GenBank/DDBJ whole genome shotgun (WGS) entry which is preliminary data.</text>
</comment>
<dbReference type="Proteomes" id="UP000265566">
    <property type="component" value="Chromosome 3"/>
</dbReference>
<proteinExistence type="predicted"/>